<dbReference type="SUPFAM" id="SSF53335">
    <property type="entry name" value="S-adenosyl-L-methionine-dependent methyltransferases"/>
    <property type="match status" value="1"/>
</dbReference>
<dbReference type="GO" id="GO:0032259">
    <property type="term" value="P:methylation"/>
    <property type="evidence" value="ECO:0007669"/>
    <property type="project" value="UniProtKB-KW"/>
</dbReference>
<gene>
    <name evidence="2" type="ORF">ACFPFM_18260</name>
</gene>
<keyword evidence="3" id="KW-1185">Reference proteome</keyword>
<dbReference type="CDD" id="cd02440">
    <property type="entry name" value="AdoMet_MTases"/>
    <property type="match status" value="1"/>
</dbReference>
<name>A0ABV9Y0B8_9PSEU</name>
<dbReference type="GO" id="GO:0008168">
    <property type="term" value="F:methyltransferase activity"/>
    <property type="evidence" value="ECO:0007669"/>
    <property type="project" value="UniProtKB-KW"/>
</dbReference>
<sequence>MTIPEAVLVEDPAVQAVWKPVVGEGVPDLAAQHVLASTLVGLGRAGIAQRLSEEDWTGLADLVPAGGVPHLVRNVLRYLEIRGVVESDGIRWVGAEPAPGCEDGGRWRLTGRGAVLLSRVGESLLGFYVEAYGPVLARIGGLLDGTVDYGVDVERDTEALGRRCEPMTISFLARLLGDLMARRGARSVLELGCGTGGLALHMARTDPEFRAIGLDIAEDAIALAERRLAEVDLGGRVRFVVGDAFQPDTWPAAAADCDFYLAVGALHEQFRDGEDAVVELLSRYRSLLAAKPGRVLLLAEPELQINAGDAEYYLAHVLTKQGFPQGRQAWLDVIAAAGLRCERVYAQPNVEFRFAFYEVTAGDPA</sequence>
<dbReference type="Proteomes" id="UP001595833">
    <property type="component" value="Unassembled WGS sequence"/>
</dbReference>
<dbReference type="Pfam" id="PF13649">
    <property type="entry name" value="Methyltransf_25"/>
    <property type="match status" value="1"/>
</dbReference>
<dbReference type="Gene3D" id="3.40.50.150">
    <property type="entry name" value="Vaccinia Virus protein VP39"/>
    <property type="match status" value="1"/>
</dbReference>
<dbReference type="EMBL" id="JBHSJB010000016">
    <property type="protein sequence ID" value="MFC5055693.1"/>
    <property type="molecule type" value="Genomic_DNA"/>
</dbReference>
<dbReference type="InterPro" id="IPR029063">
    <property type="entry name" value="SAM-dependent_MTases_sf"/>
</dbReference>
<comment type="caution">
    <text evidence="2">The sequence shown here is derived from an EMBL/GenBank/DDBJ whole genome shotgun (WGS) entry which is preliminary data.</text>
</comment>
<reference evidence="3" key="1">
    <citation type="journal article" date="2019" name="Int. J. Syst. Evol. Microbiol.">
        <title>The Global Catalogue of Microorganisms (GCM) 10K type strain sequencing project: providing services to taxonomists for standard genome sequencing and annotation.</title>
        <authorList>
            <consortium name="The Broad Institute Genomics Platform"/>
            <consortium name="The Broad Institute Genome Sequencing Center for Infectious Disease"/>
            <person name="Wu L."/>
            <person name="Ma J."/>
        </authorList>
    </citation>
    <scope>NUCLEOTIDE SEQUENCE [LARGE SCALE GENOMIC DNA]</scope>
    <source>
        <strain evidence="3">KCTC 12848</strain>
    </source>
</reference>
<dbReference type="InterPro" id="IPR050320">
    <property type="entry name" value="N5-glutamine_MTase"/>
</dbReference>
<evidence type="ECO:0000313" key="3">
    <source>
        <dbReference type="Proteomes" id="UP001595833"/>
    </source>
</evidence>
<protein>
    <submittedName>
        <fullName evidence="2">SAM-dependent methyltransferase</fullName>
        <ecNumber evidence="2">2.1.1.-</ecNumber>
    </submittedName>
</protein>
<keyword evidence="2" id="KW-0808">Transferase</keyword>
<dbReference type="PANTHER" id="PTHR18895">
    <property type="entry name" value="HEMK METHYLTRANSFERASE"/>
    <property type="match status" value="1"/>
</dbReference>
<dbReference type="PANTHER" id="PTHR18895:SF74">
    <property type="entry name" value="MTRF1L RELEASE FACTOR GLUTAMINE METHYLTRANSFERASE"/>
    <property type="match status" value="1"/>
</dbReference>
<feature type="domain" description="Methyltransferase" evidence="1">
    <location>
        <begin position="188"/>
        <end position="273"/>
    </location>
</feature>
<keyword evidence="2" id="KW-0489">Methyltransferase</keyword>
<evidence type="ECO:0000313" key="2">
    <source>
        <dbReference type="EMBL" id="MFC5055693.1"/>
    </source>
</evidence>
<dbReference type="RefSeq" id="WP_344040083.1">
    <property type="nucleotide sequence ID" value="NZ_BAAAKE010000020.1"/>
</dbReference>
<evidence type="ECO:0000259" key="1">
    <source>
        <dbReference type="Pfam" id="PF13649"/>
    </source>
</evidence>
<organism evidence="2 3">
    <name type="scientific">Saccharothrix xinjiangensis</name>
    <dbReference type="NCBI Taxonomy" id="204798"/>
    <lineage>
        <taxon>Bacteria</taxon>
        <taxon>Bacillati</taxon>
        <taxon>Actinomycetota</taxon>
        <taxon>Actinomycetes</taxon>
        <taxon>Pseudonocardiales</taxon>
        <taxon>Pseudonocardiaceae</taxon>
        <taxon>Saccharothrix</taxon>
    </lineage>
</organism>
<dbReference type="EC" id="2.1.1.-" evidence="2"/>
<dbReference type="InterPro" id="IPR041698">
    <property type="entry name" value="Methyltransf_25"/>
</dbReference>
<accession>A0ABV9Y0B8</accession>
<proteinExistence type="predicted"/>